<protein>
    <recommendedName>
        <fullName evidence="2">MobA/VirD2-like nuclease domain-containing protein</fullName>
    </recommendedName>
</protein>
<dbReference type="Proteomes" id="UP000305709">
    <property type="component" value="Unassembled WGS sequence"/>
</dbReference>
<sequence>MSPRSLGPAAALLEEGWSRNRGRGGGASPPRSKGPGASLGRAGQMARAATGARAAVFKAIRHGGCHSRTELARQIAYVGTKSSHVFDAQGAYDGQRVLTPAQVREVTERFARTWDPARPTKLGHTSHLLLSFPIGTKAHAVREVTRGVVEQFFQGDGAQFDYLVAVHEDRAHTHAHVILNRHSPDGEMFYLRSGHHFSYELFREAMVAHGERHGVRLEATRRLDRGLVTYDARSTEVRQARAAGLDTSERPRLGRDLEHARRHIALAASTYQGLAGLASGLGFERVSQALQRASLTLARNGVVLPTREIEMADTQGSFDGLLREFGRNVQALEERIATASPPQRPRLERGLTDALAQVAALNPLGERSASLREAPSPFGVYSQARIARDALDRLDDPPVRAAVDAAVRGTGLSASEILARVKVGADRAALEDHWHASDLQAVAASDGARAPGSDRPRELTGPAKEQALDRLDEVYDRIETVLQNVGVLREARVADEVRERAEAVVTRSLPSAALDVPAPRADTRAGIADETGRTARHPLIAATALRLRDQAAPETAFRDGTQAQVFHAALERALAPEELRRLRQGDETALARLAGDRLERLALAKAYLESDAATRNSPAHLRVLKQIVSDQVDERRLARGHEEEGPTHG</sequence>
<accession>A0A5C4N8Q5</accession>
<feature type="region of interest" description="Disordered" evidence="1">
    <location>
        <begin position="442"/>
        <end position="463"/>
    </location>
</feature>
<feature type="compositionally biased region" description="Low complexity" evidence="1">
    <location>
        <begin position="28"/>
        <end position="45"/>
    </location>
</feature>
<dbReference type="EMBL" id="VDFV01000033">
    <property type="protein sequence ID" value="TNC66407.1"/>
    <property type="molecule type" value="Genomic_DNA"/>
</dbReference>
<evidence type="ECO:0000259" key="2">
    <source>
        <dbReference type="Pfam" id="PF03432"/>
    </source>
</evidence>
<dbReference type="Pfam" id="PF03432">
    <property type="entry name" value="Relaxase"/>
    <property type="match status" value="1"/>
</dbReference>
<dbReference type="RefSeq" id="WP_139082823.1">
    <property type="nucleotide sequence ID" value="NZ_VDFV01000033.1"/>
</dbReference>
<evidence type="ECO:0000313" key="3">
    <source>
        <dbReference type="EMBL" id="TNC66407.1"/>
    </source>
</evidence>
<evidence type="ECO:0000313" key="4">
    <source>
        <dbReference type="Proteomes" id="UP000305709"/>
    </source>
</evidence>
<dbReference type="AlphaFoldDB" id="A0A5C4N8Q5"/>
<dbReference type="OrthoDB" id="98563at2"/>
<reference evidence="3 4" key="1">
    <citation type="submission" date="2019-06" db="EMBL/GenBank/DDBJ databases">
        <authorList>
            <person name="Jiang L."/>
        </authorList>
    </citation>
    <scope>NUCLEOTIDE SEQUENCE [LARGE SCALE GENOMIC DNA]</scope>
    <source>
        <strain evidence="3 4">YIM 48858</strain>
    </source>
</reference>
<dbReference type="InterPro" id="IPR005094">
    <property type="entry name" value="Endonuclease_MobA/VirD2"/>
</dbReference>
<gene>
    <name evidence="3" type="ORF">FHG71_16610</name>
</gene>
<comment type="caution">
    <text evidence="3">The sequence shown here is derived from an EMBL/GenBank/DDBJ whole genome shotgun (WGS) entry which is preliminary data.</text>
</comment>
<evidence type="ECO:0000256" key="1">
    <source>
        <dbReference type="SAM" id="MobiDB-lite"/>
    </source>
</evidence>
<name>A0A5C4N8Q5_9RHOB</name>
<proteinExistence type="predicted"/>
<keyword evidence="4" id="KW-1185">Reference proteome</keyword>
<feature type="domain" description="MobA/VirD2-like nuclease" evidence="2">
    <location>
        <begin position="101"/>
        <end position="204"/>
    </location>
</feature>
<organism evidence="3 4">
    <name type="scientific">Rubellimicrobium roseum</name>
    <dbReference type="NCBI Taxonomy" id="687525"/>
    <lineage>
        <taxon>Bacteria</taxon>
        <taxon>Pseudomonadati</taxon>
        <taxon>Pseudomonadota</taxon>
        <taxon>Alphaproteobacteria</taxon>
        <taxon>Rhodobacterales</taxon>
        <taxon>Roseobacteraceae</taxon>
        <taxon>Rubellimicrobium</taxon>
    </lineage>
</organism>
<feature type="region of interest" description="Disordered" evidence="1">
    <location>
        <begin position="15"/>
        <end position="45"/>
    </location>
</feature>